<reference evidence="3" key="1">
    <citation type="submission" date="2019-06" db="EMBL/GenBank/DDBJ databases">
        <title>The complete genome of Emcibacter congregatus ZYLT.</title>
        <authorList>
            <person name="Zhao Z."/>
        </authorList>
    </citation>
    <scope>NUCLEOTIDE SEQUENCE [LARGE SCALE GENOMIC DNA]</scope>
    <source>
        <strain evidence="3">MCCC 1A06723</strain>
    </source>
</reference>
<accession>A0A501PBH8</accession>
<evidence type="ECO:0000313" key="2">
    <source>
        <dbReference type="EMBL" id="TPD57336.1"/>
    </source>
</evidence>
<keyword evidence="2" id="KW-0378">Hydrolase</keyword>
<keyword evidence="3" id="KW-1185">Reference proteome</keyword>
<dbReference type="AlphaFoldDB" id="A0A501PBH8"/>
<organism evidence="2 3">
    <name type="scientific">Emcibacter nanhaiensis</name>
    <dbReference type="NCBI Taxonomy" id="1505037"/>
    <lineage>
        <taxon>Bacteria</taxon>
        <taxon>Pseudomonadati</taxon>
        <taxon>Pseudomonadota</taxon>
        <taxon>Alphaproteobacteria</taxon>
        <taxon>Emcibacterales</taxon>
        <taxon>Emcibacteraceae</taxon>
        <taxon>Emcibacter</taxon>
    </lineage>
</organism>
<dbReference type="SUPFAM" id="SSF53474">
    <property type="entry name" value="alpha/beta-Hydrolases"/>
    <property type="match status" value="1"/>
</dbReference>
<dbReference type="InterPro" id="IPR029058">
    <property type="entry name" value="AB_hydrolase_fold"/>
</dbReference>
<protein>
    <submittedName>
        <fullName evidence="2">Hydrolase 2, exosortase A system-associated</fullName>
    </submittedName>
</protein>
<dbReference type="NCBIfam" id="TIGR03101">
    <property type="entry name" value="hydr2_PEP"/>
    <property type="match status" value="1"/>
</dbReference>
<name>A0A501PBH8_9PROT</name>
<gene>
    <name evidence="2" type="ORF">FIV46_14510</name>
</gene>
<dbReference type="Pfam" id="PF02129">
    <property type="entry name" value="Peptidase_S15"/>
    <property type="match status" value="1"/>
</dbReference>
<dbReference type="InterPro" id="IPR000383">
    <property type="entry name" value="Xaa-Pro-like_dom"/>
</dbReference>
<dbReference type="RefSeq" id="WP_139941651.1">
    <property type="nucleotide sequence ID" value="NZ_JBHSYP010000005.1"/>
</dbReference>
<comment type="caution">
    <text evidence="2">The sequence shown here is derived from an EMBL/GenBank/DDBJ whole genome shotgun (WGS) entry which is preliminary data.</text>
</comment>
<dbReference type="EMBL" id="VFIY01000018">
    <property type="protein sequence ID" value="TPD57336.1"/>
    <property type="molecule type" value="Genomic_DNA"/>
</dbReference>
<evidence type="ECO:0000313" key="3">
    <source>
        <dbReference type="Proteomes" id="UP000319148"/>
    </source>
</evidence>
<evidence type="ECO:0000259" key="1">
    <source>
        <dbReference type="Pfam" id="PF02129"/>
    </source>
</evidence>
<dbReference type="OrthoDB" id="249225at2"/>
<dbReference type="InterPro" id="IPR017532">
    <property type="entry name" value="Hydrolase-2_PEP"/>
</dbReference>
<dbReference type="GO" id="GO:0016787">
    <property type="term" value="F:hydrolase activity"/>
    <property type="evidence" value="ECO:0007669"/>
    <property type="project" value="UniProtKB-KW"/>
</dbReference>
<feature type="domain" description="Xaa-Pro dipeptidyl-peptidase-like" evidence="1">
    <location>
        <begin position="21"/>
        <end position="100"/>
    </location>
</feature>
<dbReference type="Gene3D" id="3.40.50.1820">
    <property type="entry name" value="alpha/beta hydrolase"/>
    <property type="match status" value="1"/>
</dbReference>
<dbReference type="Proteomes" id="UP000319148">
    <property type="component" value="Unassembled WGS sequence"/>
</dbReference>
<proteinExistence type="predicted"/>
<sequence length="276" mass="30053">MEPFFFKSVKGHLFGNYFPPSKEVAPLGDLIFCPPFAEELNRSRHMIARQARSLAGQGYGVLLLDLFGTGDSEGTYGETAWDTWLADLGAAVAWVNAQGRPFAGLWAKRTGALLAADFIGKTKTPCPLILLWQPVTNGKNFVGQFLRIKLAGEFTGGIGPQALTSKDLTEALGRGETLEIAGYDLTPDIANSMGELSLAKLTLPAETRVKWIEISLKEDPEIGPGSRKVLEKWTADGVTCESLAVKDIQFWTLQEPEWADGFSEATRKLMKGAADD</sequence>